<keyword evidence="6" id="KW-0443">Lipid metabolism</keyword>
<dbReference type="Proteomes" id="UP000241769">
    <property type="component" value="Unassembled WGS sequence"/>
</dbReference>
<dbReference type="SUPFAM" id="SSF56214">
    <property type="entry name" value="4'-phosphopantetheinyl transferase"/>
    <property type="match status" value="1"/>
</dbReference>
<reference evidence="9 10" key="1">
    <citation type="journal article" date="2018" name="Genome Biol. Evol.">
        <title>Multiple Roots of Fruiting Body Formation in Amoebozoa.</title>
        <authorList>
            <person name="Hillmann F."/>
            <person name="Forbes G."/>
            <person name="Novohradska S."/>
            <person name="Ferling I."/>
            <person name="Riege K."/>
            <person name="Groth M."/>
            <person name="Westermann M."/>
            <person name="Marz M."/>
            <person name="Spaller T."/>
            <person name="Winckler T."/>
            <person name="Schaap P."/>
            <person name="Glockner G."/>
        </authorList>
    </citation>
    <scope>NUCLEOTIDE SEQUENCE [LARGE SCALE GENOMIC DNA]</scope>
    <source>
        <strain evidence="9 10">Jena</strain>
    </source>
</reference>
<proteinExistence type="inferred from homology"/>
<dbReference type="EMBL" id="MDYQ01000441">
    <property type="protein sequence ID" value="PRP74804.1"/>
    <property type="molecule type" value="Genomic_DNA"/>
</dbReference>
<gene>
    <name evidence="9" type="ORF">PROFUN_06665</name>
</gene>
<dbReference type="Pfam" id="PF01648">
    <property type="entry name" value="ACPS"/>
    <property type="match status" value="1"/>
</dbReference>
<dbReference type="InterPro" id="IPR008278">
    <property type="entry name" value="4-PPantetheinyl_Trfase_dom"/>
</dbReference>
<keyword evidence="10" id="KW-1185">Reference proteome</keyword>
<dbReference type="GO" id="GO:0008897">
    <property type="term" value="F:holo-[acyl-carrier-protein] synthase activity"/>
    <property type="evidence" value="ECO:0007669"/>
    <property type="project" value="InterPro"/>
</dbReference>
<name>A0A2P6MSY3_9EUKA</name>
<dbReference type="InParanoid" id="A0A2P6MSY3"/>
<dbReference type="InterPro" id="IPR037143">
    <property type="entry name" value="4-PPantetheinyl_Trfase_dom_sf"/>
</dbReference>
<dbReference type="InterPro" id="IPR004568">
    <property type="entry name" value="Ppantetheine-prot_Trfase_dom"/>
</dbReference>
<keyword evidence="3" id="KW-0479">Metal-binding</keyword>
<dbReference type="HAMAP" id="MF_00101">
    <property type="entry name" value="AcpS"/>
    <property type="match status" value="1"/>
</dbReference>
<evidence type="ECO:0000256" key="7">
    <source>
        <dbReference type="ARBA" id="ARBA00023160"/>
    </source>
</evidence>
<accession>A0A2P6MSY3</accession>
<dbReference type="GO" id="GO:0006633">
    <property type="term" value="P:fatty acid biosynthetic process"/>
    <property type="evidence" value="ECO:0007669"/>
    <property type="project" value="UniProtKB-KW"/>
</dbReference>
<feature type="domain" description="4'-phosphopantetheinyl transferase" evidence="8">
    <location>
        <begin position="6"/>
        <end position="119"/>
    </location>
</feature>
<evidence type="ECO:0000256" key="3">
    <source>
        <dbReference type="ARBA" id="ARBA00022723"/>
    </source>
</evidence>
<organism evidence="9 10">
    <name type="scientific">Planoprotostelium fungivorum</name>
    <dbReference type="NCBI Taxonomy" id="1890364"/>
    <lineage>
        <taxon>Eukaryota</taxon>
        <taxon>Amoebozoa</taxon>
        <taxon>Evosea</taxon>
        <taxon>Variosea</taxon>
        <taxon>Cavosteliida</taxon>
        <taxon>Cavosteliaceae</taxon>
        <taxon>Planoprotostelium</taxon>
    </lineage>
</organism>
<evidence type="ECO:0000256" key="6">
    <source>
        <dbReference type="ARBA" id="ARBA00023098"/>
    </source>
</evidence>
<dbReference type="Gene3D" id="3.90.470.20">
    <property type="entry name" value="4'-phosphopantetheinyl transferase domain"/>
    <property type="match status" value="1"/>
</dbReference>
<evidence type="ECO:0000256" key="1">
    <source>
        <dbReference type="ARBA" id="ARBA00022516"/>
    </source>
</evidence>
<dbReference type="NCBIfam" id="TIGR00516">
    <property type="entry name" value="acpS"/>
    <property type="match status" value="1"/>
</dbReference>
<protein>
    <recommendedName>
        <fullName evidence="8">4'-phosphopantetheinyl transferase domain-containing protein</fullName>
    </recommendedName>
</protein>
<keyword evidence="4" id="KW-0276">Fatty acid metabolism</keyword>
<comment type="caution">
    <text evidence="9">The sequence shown here is derived from an EMBL/GenBank/DDBJ whole genome shotgun (WGS) entry which is preliminary data.</text>
</comment>
<dbReference type="InterPro" id="IPR002582">
    <property type="entry name" value="ACPS"/>
</dbReference>
<evidence type="ECO:0000313" key="10">
    <source>
        <dbReference type="Proteomes" id="UP000241769"/>
    </source>
</evidence>
<evidence type="ECO:0000259" key="8">
    <source>
        <dbReference type="Pfam" id="PF01648"/>
    </source>
</evidence>
<evidence type="ECO:0000256" key="5">
    <source>
        <dbReference type="ARBA" id="ARBA00022842"/>
    </source>
</evidence>
<dbReference type="OrthoDB" id="15433at2759"/>
<evidence type="ECO:0000256" key="2">
    <source>
        <dbReference type="ARBA" id="ARBA00022679"/>
    </source>
</evidence>
<dbReference type="STRING" id="1890364.A0A2P6MSY3"/>
<evidence type="ECO:0000313" key="9">
    <source>
        <dbReference type="EMBL" id="PRP74804.1"/>
    </source>
</evidence>
<keyword evidence="2" id="KW-0808">Transferase</keyword>
<keyword evidence="7" id="KW-0275">Fatty acid biosynthesis</keyword>
<sequence length="138" mass="15701">MGRIVGMGVDIVQNARIESILKNRGERFLRRAFHPEEIRVFRSKTGDKATQFLASRWAVKESFFKALHRNSPTKLDVHFPSICILNDNTGAPVLSSTQESNSITKLLQSLKIDDVHIAISHERDYTIANVLMQSHEKE</sequence>
<dbReference type="NCBIfam" id="TIGR00556">
    <property type="entry name" value="pantethn_trn"/>
    <property type="match status" value="1"/>
</dbReference>
<keyword evidence="1" id="KW-0444">Lipid biosynthesis</keyword>
<keyword evidence="5" id="KW-0460">Magnesium</keyword>
<dbReference type="AlphaFoldDB" id="A0A2P6MSY3"/>
<evidence type="ECO:0000256" key="4">
    <source>
        <dbReference type="ARBA" id="ARBA00022832"/>
    </source>
</evidence>
<dbReference type="GO" id="GO:0000287">
    <property type="term" value="F:magnesium ion binding"/>
    <property type="evidence" value="ECO:0007669"/>
    <property type="project" value="InterPro"/>
</dbReference>
<dbReference type="FunCoup" id="A0A2P6MSY3">
    <property type="interactions" value="13"/>
</dbReference>